<evidence type="ECO:0000256" key="1">
    <source>
        <dbReference type="SAM" id="MobiDB-lite"/>
    </source>
</evidence>
<feature type="region of interest" description="Disordered" evidence="1">
    <location>
        <begin position="1"/>
        <end position="64"/>
    </location>
</feature>
<feature type="compositionally biased region" description="Polar residues" evidence="1">
    <location>
        <begin position="30"/>
        <end position="47"/>
    </location>
</feature>
<protein>
    <submittedName>
        <fullName evidence="2">Uncharacterized protein</fullName>
    </submittedName>
</protein>
<dbReference type="RefSeq" id="XP_031907771.1">
    <property type="nucleotide sequence ID" value="XM_032056203.1"/>
</dbReference>
<sequence length="64" mass="7013">RRPLHIHRPLRNCESSAESCNSHRKDPTSGVLQTLQTGDANTTSSRISPPAVGEVPRMVGYQSQ</sequence>
<name>A0A5N6SAF8_ASPPS</name>
<evidence type="ECO:0000313" key="3">
    <source>
        <dbReference type="Proteomes" id="UP000325672"/>
    </source>
</evidence>
<keyword evidence="3" id="KW-1185">Reference proteome</keyword>
<gene>
    <name evidence="2" type="ORF">BDV38DRAFT_263657</name>
</gene>
<dbReference type="AlphaFoldDB" id="A0A5N6SAF8"/>
<dbReference type="GeneID" id="43640413"/>
<reference evidence="2 3" key="1">
    <citation type="submission" date="2019-04" db="EMBL/GenBank/DDBJ databases">
        <title>Friends and foes A comparative genomics study of 23 Aspergillus species from section Flavi.</title>
        <authorList>
            <consortium name="DOE Joint Genome Institute"/>
            <person name="Kjaerbolling I."/>
            <person name="Vesth T."/>
            <person name="Frisvad J.C."/>
            <person name="Nybo J.L."/>
            <person name="Theobald S."/>
            <person name="Kildgaard S."/>
            <person name="Isbrandt T."/>
            <person name="Kuo A."/>
            <person name="Sato A."/>
            <person name="Lyhne E.K."/>
            <person name="Kogle M.E."/>
            <person name="Wiebenga A."/>
            <person name="Kun R.S."/>
            <person name="Lubbers R.J."/>
            <person name="Makela M.R."/>
            <person name="Barry K."/>
            <person name="Chovatia M."/>
            <person name="Clum A."/>
            <person name="Daum C."/>
            <person name="Haridas S."/>
            <person name="He G."/>
            <person name="LaButti K."/>
            <person name="Lipzen A."/>
            <person name="Mondo S."/>
            <person name="Riley R."/>
            <person name="Salamov A."/>
            <person name="Simmons B.A."/>
            <person name="Magnuson J.K."/>
            <person name="Henrissat B."/>
            <person name="Mortensen U.H."/>
            <person name="Larsen T.O."/>
            <person name="Devries R.P."/>
            <person name="Grigoriev I.V."/>
            <person name="Machida M."/>
            <person name="Baker S.E."/>
            <person name="Andersen M.R."/>
        </authorList>
    </citation>
    <scope>NUCLEOTIDE SEQUENCE [LARGE SCALE GENOMIC DNA]</scope>
    <source>
        <strain evidence="2 3">CBS 117625</strain>
    </source>
</reference>
<feature type="compositionally biased region" description="Basic residues" evidence="1">
    <location>
        <begin position="1"/>
        <end position="10"/>
    </location>
</feature>
<accession>A0A5N6SAF8</accession>
<organism evidence="2 3">
    <name type="scientific">Aspergillus pseudotamarii</name>
    <dbReference type="NCBI Taxonomy" id="132259"/>
    <lineage>
        <taxon>Eukaryota</taxon>
        <taxon>Fungi</taxon>
        <taxon>Dikarya</taxon>
        <taxon>Ascomycota</taxon>
        <taxon>Pezizomycotina</taxon>
        <taxon>Eurotiomycetes</taxon>
        <taxon>Eurotiomycetidae</taxon>
        <taxon>Eurotiales</taxon>
        <taxon>Aspergillaceae</taxon>
        <taxon>Aspergillus</taxon>
        <taxon>Aspergillus subgen. Circumdati</taxon>
    </lineage>
</organism>
<dbReference type="EMBL" id="ML743651">
    <property type="protein sequence ID" value="KAE8131708.1"/>
    <property type="molecule type" value="Genomic_DNA"/>
</dbReference>
<feature type="non-terminal residue" evidence="2">
    <location>
        <position position="1"/>
    </location>
</feature>
<dbReference type="Proteomes" id="UP000325672">
    <property type="component" value="Unassembled WGS sequence"/>
</dbReference>
<proteinExistence type="predicted"/>
<evidence type="ECO:0000313" key="2">
    <source>
        <dbReference type="EMBL" id="KAE8131708.1"/>
    </source>
</evidence>